<evidence type="ECO:0000256" key="3">
    <source>
        <dbReference type="ARBA" id="ARBA00022729"/>
    </source>
</evidence>
<dbReference type="GO" id="GO:0046872">
    <property type="term" value="F:metal ion binding"/>
    <property type="evidence" value="ECO:0007669"/>
    <property type="project" value="InterPro"/>
</dbReference>
<dbReference type="SUPFAM" id="SSF53807">
    <property type="entry name" value="Helical backbone' metal receptor"/>
    <property type="match status" value="1"/>
</dbReference>
<protein>
    <submittedName>
        <fullName evidence="4">Zinc transport system substrate-binding protein</fullName>
    </submittedName>
</protein>
<dbReference type="RefSeq" id="WP_121010992.1">
    <property type="nucleotide sequence ID" value="NZ_RCCJ01000001.1"/>
</dbReference>
<dbReference type="InterPro" id="IPR006129">
    <property type="entry name" value="AdhesinB"/>
</dbReference>
<keyword evidence="3" id="KW-0732">Signal</keyword>
<dbReference type="PANTHER" id="PTHR42953">
    <property type="entry name" value="HIGH-AFFINITY ZINC UPTAKE SYSTEM PROTEIN ZNUA-RELATED"/>
    <property type="match status" value="1"/>
</dbReference>
<dbReference type="GO" id="GO:0030001">
    <property type="term" value="P:metal ion transport"/>
    <property type="evidence" value="ECO:0007669"/>
    <property type="project" value="InterPro"/>
</dbReference>
<dbReference type="Proteomes" id="UP000267841">
    <property type="component" value="Unassembled WGS sequence"/>
</dbReference>
<dbReference type="Pfam" id="PF01297">
    <property type="entry name" value="ZnuA"/>
    <property type="match status" value="1"/>
</dbReference>
<comment type="similarity">
    <text evidence="1">Belongs to the bacterial solute-binding protein 9 family.</text>
</comment>
<dbReference type="InterPro" id="IPR006127">
    <property type="entry name" value="ZnuA-like"/>
</dbReference>
<gene>
    <name evidence="4" type="ORF">BCF55_1050</name>
</gene>
<keyword evidence="5" id="KW-1185">Reference proteome</keyword>
<dbReference type="EMBL" id="RCCJ01000001">
    <property type="protein sequence ID" value="RLJ70767.1"/>
    <property type="molecule type" value="Genomic_DNA"/>
</dbReference>
<comment type="caution">
    <text evidence="4">The sequence shown here is derived from an EMBL/GenBank/DDBJ whole genome shotgun (WGS) entry which is preliminary data.</text>
</comment>
<organism evidence="4 5">
    <name type="scientific">Hydrogenivirga caldilitoris</name>
    <dbReference type="NCBI Taxonomy" id="246264"/>
    <lineage>
        <taxon>Bacteria</taxon>
        <taxon>Pseudomonadati</taxon>
        <taxon>Aquificota</taxon>
        <taxon>Aquificia</taxon>
        <taxon>Aquificales</taxon>
        <taxon>Aquificaceae</taxon>
        <taxon>Hydrogenivirga</taxon>
    </lineage>
</organism>
<dbReference type="PANTHER" id="PTHR42953:SF3">
    <property type="entry name" value="HIGH-AFFINITY ZINC UPTAKE SYSTEM PROTEIN ZNUA"/>
    <property type="match status" value="1"/>
</dbReference>
<evidence type="ECO:0000256" key="1">
    <source>
        <dbReference type="ARBA" id="ARBA00011028"/>
    </source>
</evidence>
<evidence type="ECO:0000313" key="5">
    <source>
        <dbReference type="Proteomes" id="UP000267841"/>
    </source>
</evidence>
<proteinExistence type="inferred from homology"/>
<dbReference type="Gene3D" id="3.40.50.1980">
    <property type="entry name" value="Nitrogenase molybdenum iron protein domain"/>
    <property type="match status" value="2"/>
</dbReference>
<dbReference type="InterPro" id="IPR050492">
    <property type="entry name" value="Bact_metal-bind_prot9"/>
</dbReference>
<dbReference type="OrthoDB" id="9810636at2"/>
<keyword evidence="2" id="KW-0813">Transport</keyword>
<sequence length="281" mass="32460">MRFLLVLILIPLITTAKEFVLVSVYPFYDVLKELSGDRFRVEVLIPPKADYHLYELSSKEIKKISQARLVFVSGIPLGGWERKVEEISGNRAFKLAEGIELKSSGEHGGVKTDPHIWLSPKRMMLVAENAYKAFVKLEPDKEDIYRENLRKVLDKLKELDRDYRENLKSCKHRVIPIPHPALGYLAQDYGLSQLSIGSGDVHGDISPIELSRFISEVKEKGINFMFEIYGARSKYADVFTKEYNLRIYRLNVKIIPSEHGKDYFSIMRYNLKVLREALECM</sequence>
<name>A0A497XP83_9AQUI</name>
<evidence type="ECO:0000256" key="2">
    <source>
        <dbReference type="ARBA" id="ARBA00022448"/>
    </source>
</evidence>
<dbReference type="AlphaFoldDB" id="A0A497XP83"/>
<evidence type="ECO:0000313" key="4">
    <source>
        <dbReference type="EMBL" id="RLJ70767.1"/>
    </source>
</evidence>
<accession>A0A497XP83</accession>
<dbReference type="GO" id="GO:0007155">
    <property type="term" value="P:cell adhesion"/>
    <property type="evidence" value="ECO:0007669"/>
    <property type="project" value="InterPro"/>
</dbReference>
<reference evidence="4 5" key="1">
    <citation type="submission" date="2018-10" db="EMBL/GenBank/DDBJ databases">
        <title>Genomic Encyclopedia of Archaeal and Bacterial Type Strains, Phase II (KMG-II): from individual species to whole genera.</title>
        <authorList>
            <person name="Goeker M."/>
        </authorList>
    </citation>
    <scope>NUCLEOTIDE SEQUENCE [LARGE SCALE GENOMIC DNA]</scope>
    <source>
        <strain evidence="4 5">DSM 16510</strain>
    </source>
</reference>
<dbReference type="PRINTS" id="PR00691">
    <property type="entry name" value="ADHESINB"/>
</dbReference>